<accession>A0A1I0N6B8</accession>
<keyword evidence="1" id="KW-0812">Transmembrane</keyword>
<feature type="transmembrane region" description="Helical" evidence="1">
    <location>
        <begin position="37"/>
        <end position="58"/>
    </location>
</feature>
<proteinExistence type="predicted"/>
<keyword evidence="3" id="KW-1185">Reference proteome</keyword>
<keyword evidence="1" id="KW-1133">Transmembrane helix</keyword>
<dbReference type="AlphaFoldDB" id="A0A1I0N6B8"/>
<protein>
    <submittedName>
        <fullName evidence="2">Uncharacterized protein</fullName>
    </submittedName>
</protein>
<sequence>MPPARVEDRLPMPHGIVALVLLAAIGYGILTGQILRISVSVVSLLAVLFFLHLLYRLVVAIEHIAYDS</sequence>
<evidence type="ECO:0000313" key="3">
    <source>
        <dbReference type="Proteomes" id="UP000183275"/>
    </source>
</evidence>
<evidence type="ECO:0000256" key="1">
    <source>
        <dbReference type="SAM" id="Phobius"/>
    </source>
</evidence>
<dbReference type="STRING" id="1202768.SAMN05216285_1377"/>
<feature type="transmembrane region" description="Helical" evidence="1">
    <location>
        <begin position="12"/>
        <end position="30"/>
    </location>
</feature>
<reference evidence="3" key="1">
    <citation type="submission" date="2016-10" db="EMBL/GenBank/DDBJ databases">
        <authorList>
            <person name="Varghese N."/>
        </authorList>
    </citation>
    <scope>NUCLEOTIDE SEQUENCE [LARGE SCALE GENOMIC DNA]</scope>
    <source>
        <strain evidence="3">CGMCC 1.12284</strain>
    </source>
</reference>
<gene>
    <name evidence="2" type="ORF">SAMN05216285_1377</name>
</gene>
<evidence type="ECO:0000313" key="2">
    <source>
        <dbReference type="EMBL" id="SEV96572.1"/>
    </source>
</evidence>
<keyword evidence="1" id="KW-0472">Membrane</keyword>
<organism evidence="2 3">
    <name type="scientific">Natrinema salifodinae</name>
    <dbReference type="NCBI Taxonomy" id="1202768"/>
    <lineage>
        <taxon>Archaea</taxon>
        <taxon>Methanobacteriati</taxon>
        <taxon>Methanobacteriota</taxon>
        <taxon>Stenosarchaea group</taxon>
        <taxon>Halobacteria</taxon>
        <taxon>Halobacteriales</taxon>
        <taxon>Natrialbaceae</taxon>
        <taxon>Natrinema</taxon>
    </lineage>
</organism>
<name>A0A1I0N6B8_9EURY</name>
<dbReference type="Proteomes" id="UP000183275">
    <property type="component" value="Unassembled WGS sequence"/>
</dbReference>
<dbReference type="EMBL" id="FOIS01000002">
    <property type="protein sequence ID" value="SEV96572.1"/>
    <property type="molecule type" value="Genomic_DNA"/>
</dbReference>
<dbReference type="RefSeq" id="WP_049992024.1">
    <property type="nucleotide sequence ID" value="NZ_FOIS01000002.1"/>
</dbReference>